<dbReference type="InterPro" id="IPR029063">
    <property type="entry name" value="SAM-dependent_MTases_sf"/>
</dbReference>
<reference evidence="1 2" key="1">
    <citation type="journal article" date="2013" name="Genome Announc.">
        <title>Complete genome sequence of the hyperthermophilic sulfate-reducing bacterium Thermodesulfobacterium geofontis OPF15T.</title>
        <authorList>
            <person name="Elkins J.G."/>
            <person name="Hamilton-Brehm S.D."/>
            <person name="Lucas S."/>
            <person name="Han J."/>
            <person name="Lapidus A."/>
            <person name="Cheng J.F."/>
            <person name="Goodwin L.A."/>
            <person name="Pitluck S."/>
            <person name="Peters L."/>
            <person name="Mikhailova N."/>
            <person name="Davenport K.W."/>
            <person name="Detter J.C."/>
            <person name="Han C.S."/>
            <person name="Tapia R."/>
            <person name="Land M.L."/>
            <person name="Hauser L."/>
            <person name="Kyrpides N.C."/>
            <person name="Ivanova N.N."/>
            <person name="Pagani I."/>
            <person name="Bruce D."/>
            <person name="Woyke T."/>
            <person name="Cottingham R.W."/>
        </authorList>
    </citation>
    <scope>NUCLEOTIDE SEQUENCE [LARGE SCALE GENOMIC DNA]</scope>
    <source>
        <strain evidence="1 2">OPF15</strain>
    </source>
</reference>
<organism evidence="1 2">
    <name type="scientific">Thermodesulfobacterium geofontis (strain OPF15)</name>
    <dbReference type="NCBI Taxonomy" id="795359"/>
    <lineage>
        <taxon>Bacteria</taxon>
        <taxon>Pseudomonadati</taxon>
        <taxon>Thermodesulfobacteriota</taxon>
        <taxon>Thermodesulfobacteria</taxon>
        <taxon>Thermodesulfobacteriales</taxon>
        <taxon>Thermodesulfobacteriaceae</taxon>
        <taxon>Thermodesulfobacterium</taxon>
    </lineage>
</organism>
<dbReference type="Proteomes" id="UP000006583">
    <property type="component" value="Chromosome"/>
</dbReference>
<dbReference type="STRING" id="795359.TOPB45_0337"/>
<evidence type="ECO:0008006" key="3">
    <source>
        <dbReference type="Google" id="ProtNLM"/>
    </source>
</evidence>
<dbReference type="AlphaFoldDB" id="F8C3J6"/>
<dbReference type="RefSeq" id="WP_013909145.1">
    <property type="nucleotide sequence ID" value="NC_015682.1"/>
</dbReference>
<dbReference type="InterPro" id="IPR008884">
    <property type="entry name" value="TylF_MeTrfase"/>
</dbReference>
<name>F8C3J6_THEGP</name>
<gene>
    <name evidence="1" type="ordered locus">TOPB45_0337</name>
</gene>
<dbReference type="PANTHER" id="PTHR40036">
    <property type="entry name" value="MACROCIN O-METHYLTRANSFERASE"/>
    <property type="match status" value="1"/>
</dbReference>
<dbReference type="PANTHER" id="PTHR40036:SF1">
    <property type="entry name" value="MACROCIN O-METHYLTRANSFERASE"/>
    <property type="match status" value="1"/>
</dbReference>
<sequence length="240" mass="28226">MKYFKNFIKNKIYQLFNHILDSDAKNVDRELQRRALKSTVDFILTEKRLLKTKIFTNRFELLKYAIAEITIDGFIIEFGVYKGETINYIASLLPNKQIYGFDSFEGLPETWRYNFYKGTFKIDTLPKTRNNVILIKGWFEDTLPIFIEKIGNSPISFIHVDCDLYSSTKTIFHYLKNNIVPGTVIVFDEFFNYPGWEEGEFKAFYEFVEECDVAFEWLGFVINNEQVALKITRIGGNKIV</sequence>
<dbReference type="EMBL" id="CP002829">
    <property type="protein sequence ID" value="AEH22445.1"/>
    <property type="molecule type" value="Genomic_DNA"/>
</dbReference>
<evidence type="ECO:0000313" key="2">
    <source>
        <dbReference type="Proteomes" id="UP000006583"/>
    </source>
</evidence>
<dbReference type="Gene3D" id="3.40.50.150">
    <property type="entry name" value="Vaccinia Virus protein VP39"/>
    <property type="match status" value="1"/>
</dbReference>
<dbReference type="HOGENOM" id="CLU_074778_0_0_0"/>
<dbReference type="KEGG" id="top:TOPB45_0337"/>
<accession>F8C3J6</accession>
<dbReference type="Pfam" id="PF13578">
    <property type="entry name" value="Methyltransf_24"/>
    <property type="match status" value="1"/>
</dbReference>
<proteinExistence type="predicted"/>
<dbReference type="OrthoDB" id="9802760at2"/>
<evidence type="ECO:0000313" key="1">
    <source>
        <dbReference type="EMBL" id="AEH22445.1"/>
    </source>
</evidence>
<dbReference type="PATRIC" id="fig|795359.3.peg.341"/>
<protein>
    <recommendedName>
        <fullName evidence="3">Class I SAM-dependent methyltransferase</fullName>
    </recommendedName>
</protein>
<keyword evidence="2" id="KW-1185">Reference proteome</keyword>
<dbReference type="eggNOG" id="COG4122">
    <property type="taxonomic scope" value="Bacteria"/>
</dbReference>
<dbReference type="SUPFAM" id="SSF53335">
    <property type="entry name" value="S-adenosyl-L-methionine-dependent methyltransferases"/>
    <property type="match status" value="1"/>
</dbReference>